<dbReference type="PANTHER" id="PTHR31720">
    <property type="entry name" value="SERPENTINE RECEPTOR, CLASS Z-RELATED"/>
    <property type="match status" value="1"/>
</dbReference>
<keyword evidence="2" id="KW-1185">Reference proteome</keyword>
<dbReference type="Proteomes" id="UP000095282">
    <property type="component" value="Unplaced"/>
</dbReference>
<evidence type="ECO:0000256" key="1">
    <source>
        <dbReference type="SAM" id="Phobius"/>
    </source>
</evidence>
<proteinExistence type="predicted"/>
<dbReference type="InterPro" id="IPR018817">
    <property type="entry name" value="7TM_GPCR_serpentine_rcpt_Srz"/>
</dbReference>
<reference evidence="3" key="1">
    <citation type="submission" date="2016-11" db="UniProtKB">
        <authorList>
            <consortium name="WormBaseParasite"/>
        </authorList>
    </citation>
    <scope>IDENTIFICATION</scope>
</reference>
<keyword evidence="1" id="KW-1133">Transmembrane helix</keyword>
<feature type="transmembrane region" description="Helical" evidence="1">
    <location>
        <begin position="49"/>
        <end position="72"/>
    </location>
</feature>
<dbReference type="PANTHER" id="PTHR31720:SF3">
    <property type="entry name" value="SERPENTINE RECEPTOR, CLASS Z-RELATED"/>
    <property type="match status" value="1"/>
</dbReference>
<name>A0A1I7THA8_9PELO</name>
<keyword evidence="1" id="KW-0812">Transmembrane</keyword>
<dbReference type="AlphaFoldDB" id="A0A1I7THA8"/>
<accession>A0A1I7THA8</accession>
<keyword evidence="1" id="KW-0472">Membrane</keyword>
<evidence type="ECO:0000313" key="3">
    <source>
        <dbReference type="WBParaSite" id="Csp11.Scaffold612.g5925.t1"/>
    </source>
</evidence>
<dbReference type="Pfam" id="PF10325">
    <property type="entry name" value="7TM_GPCR_Srz"/>
    <property type="match status" value="1"/>
</dbReference>
<feature type="transmembrane region" description="Helical" evidence="1">
    <location>
        <begin position="21"/>
        <end position="43"/>
    </location>
</feature>
<evidence type="ECO:0000313" key="2">
    <source>
        <dbReference type="Proteomes" id="UP000095282"/>
    </source>
</evidence>
<dbReference type="WBParaSite" id="Csp11.Scaffold612.g5925.t1">
    <property type="protein sequence ID" value="Csp11.Scaffold612.g5925.t1"/>
    <property type="gene ID" value="Csp11.Scaffold612.g5925"/>
</dbReference>
<sequence>MISIQKLGRLASAQLNKPQRYVLWQLVAVFIQKLILIPFAIILSDIRGGMGYLVHTDGVYTLIIIQLTYLGCNRHNLKSLLSSLKPRVFFRVLLCPWCMTQRVEPGVYQIESTGRN</sequence>
<organism evidence="2 3">
    <name type="scientific">Caenorhabditis tropicalis</name>
    <dbReference type="NCBI Taxonomy" id="1561998"/>
    <lineage>
        <taxon>Eukaryota</taxon>
        <taxon>Metazoa</taxon>
        <taxon>Ecdysozoa</taxon>
        <taxon>Nematoda</taxon>
        <taxon>Chromadorea</taxon>
        <taxon>Rhabditida</taxon>
        <taxon>Rhabditina</taxon>
        <taxon>Rhabditomorpha</taxon>
        <taxon>Rhabditoidea</taxon>
        <taxon>Rhabditidae</taxon>
        <taxon>Peloderinae</taxon>
        <taxon>Caenorhabditis</taxon>
    </lineage>
</organism>
<protein>
    <submittedName>
        <fullName evidence="3">7TM_GPCR_Srx domain-containing protein</fullName>
    </submittedName>
</protein>